<sequence>MSISPRASLPVPHDVGHEVLAAWRTTQSTAPRSAYANASDRTKEELRDLLKARLAYSPSQPYAVDA</sequence>
<dbReference type="Proteomes" id="UP000246058">
    <property type="component" value="Chromosome"/>
</dbReference>
<dbReference type="KEGG" id="meti:DK427_20145"/>
<organism evidence="1 2">
    <name type="scientific">Methylobacterium radiodurans</name>
    <dbReference type="NCBI Taxonomy" id="2202828"/>
    <lineage>
        <taxon>Bacteria</taxon>
        <taxon>Pseudomonadati</taxon>
        <taxon>Pseudomonadota</taxon>
        <taxon>Alphaproteobacteria</taxon>
        <taxon>Hyphomicrobiales</taxon>
        <taxon>Methylobacteriaceae</taxon>
        <taxon>Methylobacterium</taxon>
    </lineage>
</organism>
<protein>
    <submittedName>
        <fullName evidence="1">Uncharacterized protein</fullName>
    </submittedName>
</protein>
<evidence type="ECO:0000313" key="1">
    <source>
        <dbReference type="EMBL" id="AWN37752.1"/>
    </source>
</evidence>
<name>A0A2U8VWY1_9HYPH</name>
<accession>A0A2U8VWY1</accession>
<proteinExistence type="predicted"/>
<dbReference type="EMBL" id="CP029551">
    <property type="protein sequence ID" value="AWN37752.1"/>
    <property type="molecule type" value="Genomic_DNA"/>
</dbReference>
<gene>
    <name evidence="1" type="ORF">DK427_20145</name>
</gene>
<dbReference type="AlphaFoldDB" id="A0A2U8VWY1"/>
<reference evidence="1 2" key="1">
    <citation type="submission" date="2018-05" db="EMBL/GenBank/DDBJ databases">
        <title>Complete Genome Sequence of Methylobacterium sp. 17Sr1-43.</title>
        <authorList>
            <person name="Srinivasan S."/>
        </authorList>
    </citation>
    <scope>NUCLEOTIDE SEQUENCE [LARGE SCALE GENOMIC DNA]</scope>
    <source>
        <strain evidence="1 2">17Sr1-43</strain>
    </source>
</reference>
<dbReference type="RefSeq" id="WP_109952818.1">
    <property type="nucleotide sequence ID" value="NZ_CP029551.1"/>
</dbReference>
<keyword evidence="2" id="KW-1185">Reference proteome</keyword>
<evidence type="ECO:0000313" key="2">
    <source>
        <dbReference type="Proteomes" id="UP000246058"/>
    </source>
</evidence>